<dbReference type="RefSeq" id="WP_051000002.1">
    <property type="nucleotide sequence ID" value="NZ_NWTC01000001.1"/>
</dbReference>
<evidence type="ECO:0000256" key="2">
    <source>
        <dbReference type="SAM" id="Phobius"/>
    </source>
</evidence>
<dbReference type="AlphaFoldDB" id="A0A2A6M6J6"/>
<name>A0A2A6M6J6_RHIFR</name>
<organism evidence="3 4">
    <name type="scientific">Rhizobium fredii</name>
    <name type="common">Sinorhizobium fredii</name>
    <dbReference type="NCBI Taxonomy" id="380"/>
    <lineage>
        <taxon>Bacteria</taxon>
        <taxon>Pseudomonadati</taxon>
        <taxon>Pseudomonadota</taxon>
        <taxon>Alphaproteobacteria</taxon>
        <taxon>Hyphomicrobiales</taxon>
        <taxon>Rhizobiaceae</taxon>
        <taxon>Sinorhizobium/Ensifer group</taxon>
        <taxon>Sinorhizobium</taxon>
    </lineage>
</organism>
<evidence type="ECO:0000313" key="3">
    <source>
        <dbReference type="EMBL" id="PDT50238.1"/>
    </source>
</evidence>
<sequence length="169" mass="18088">MPQKQDNGDPGKAGPAGRRPHRTAQSPDVSWPARRLGPQPQRTGERQLAPSESASGEDHVADASDVGSGAQDLRAEMSVDPPQPSPRDYSGGGKPIRPKHHESQIIEHHESQIVEEAPAPDFQDNSDDGTGGDTWNRVLGNTTNAGMLRLLAAIGLFILVSGAFFWLVT</sequence>
<feature type="transmembrane region" description="Helical" evidence="2">
    <location>
        <begin position="147"/>
        <end position="168"/>
    </location>
</feature>
<dbReference type="Proteomes" id="UP000220353">
    <property type="component" value="Unassembled WGS sequence"/>
</dbReference>
<proteinExistence type="predicted"/>
<evidence type="ECO:0000313" key="4">
    <source>
        <dbReference type="Proteomes" id="UP000220353"/>
    </source>
</evidence>
<reference evidence="3 4" key="1">
    <citation type="submission" date="2017-09" db="EMBL/GenBank/DDBJ databases">
        <title>Comparative genomics of rhizobia isolated from Phaseolus vulgaris in China.</title>
        <authorList>
            <person name="Tong W."/>
        </authorList>
    </citation>
    <scope>NUCLEOTIDE SEQUENCE [LARGE SCALE GENOMIC DNA]</scope>
    <source>
        <strain evidence="3 4">PCH1</strain>
    </source>
</reference>
<feature type="compositionally biased region" description="Basic and acidic residues" evidence="1">
    <location>
        <begin position="101"/>
        <end position="112"/>
    </location>
</feature>
<keyword evidence="2" id="KW-0472">Membrane</keyword>
<dbReference type="EMBL" id="NWTC01000001">
    <property type="protein sequence ID" value="PDT50238.1"/>
    <property type="molecule type" value="Genomic_DNA"/>
</dbReference>
<evidence type="ECO:0000256" key="1">
    <source>
        <dbReference type="SAM" id="MobiDB-lite"/>
    </source>
</evidence>
<gene>
    <name evidence="3" type="ORF">CO661_00825</name>
</gene>
<keyword evidence="2" id="KW-1133">Transmembrane helix</keyword>
<evidence type="ECO:0008006" key="5">
    <source>
        <dbReference type="Google" id="ProtNLM"/>
    </source>
</evidence>
<comment type="caution">
    <text evidence="3">The sequence shown here is derived from an EMBL/GenBank/DDBJ whole genome shotgun (WGS) entry which is preliminary data.</text>
</comment>
<protein>
    <recommendedName>
        <fullName evidence="5">Transmembrane protein</fullName>
    </recommendedName>
</protein>
<accession>A0A2A6M6J6</accession>
<keyword evidence="2" id="KW-0812">Transmembrane</keyword>
<feature type="region of interest" description="Disordered" evidence="1">
    <location>
        <begin position="1"/>
        <end position="134"/>
    </location>
</feature>